<organism evidence="14">
    <name type="scientific">mine drainage metagenome</name>
    <dbReference type="NCBI Taxonomy" id="410659"/>
    <lineage>
        <taxon>unclassified sequences</taxon>
        <taxon>metagenomes</taxon>
        <taxon>ecological metagenomes</taxon>
    </lineage>
</organism>
<keyword evidence="9" id="KW-1133">Transmembrane helix</keyword>
<evidence type="ECO:0000256" key="4">
    <source>
        <dbReference type="ARBA" id="ARBA00022448"/>
    </source>
</evidence>
<evidence type="ECO:0000313" key="14">
    <source>
        <dbReference type="EMBL" id="EQD62082.1"/>
    </source>
</evidence>
<dbReference type="GO" id="GO:0012505">
    <property type="term" value="C:endomembrane system"/>
    <property type="evidence" value="ECO:0007669"/>
    <property type="project" value="UniProtKB-SubCell"/>
</dbReference>
<dbReference type="Gene3D" id="1.20.5.620">
    <property type="entry name" value="F1F0 ATP synthase subunit B, membrane domain"/>
    <property type="match status" value="1"/>
</dbReference>
<dbReference type="GO" id="GO:0046961">
    <property type="term" value="F:proton-transporting ATPase activity, rotational mechanism"/>
    <property type="evidence" value="ECO:0007669"/>
    <property type="project" value="TreeGrafter"/>
</dbReference>
<evidence type="ECO:0000256" key="12">
    <source>
        <dbReference type="ARBA" id="ARBA00023310"/>
    </source>
</evidence>
<dbReference type="InterPro" id="IPR050059">
    <property type="entry name" value="ATP_synthase_B_chain"/>
</dbReference>
<keyword evidence="4" id="KW-0813">Transport</keyword>
<dbReference type="InterPro" id="IPR028987">
    <property type="entry name" value="ATP_synth_B-like_membr_sf"/>
</dbReference>
<dbReference type="PANTHER" id="PTHR33445">
    <property type="entry name" value="ATP SYNTHASE SUBUNIT B', CHLOROPLASTIC"/>
    <property type="match status" value="1"/>
</dbReference>
<evidence type="ECO:0000256" key="5">
    <source>
        <dbReference type="ARBA" id="ARBA00022475"/>
    </source>
</evidence>
<comment type="caution">
    <text evidence="14">The sequence shown here is derived from an EMBL/GenBank/DDBJ whole genome shotgun (WGS) entry which is preliminary data.</text>
</comment>
<feature type="non-terminal residue" evidence="14">
    <location>
        <position position="134"/>
    </location>
</feature>
<dbReference type="GO" id="GO:0015986">
    <property type="term" value="P:proton motive force-driven ATP synthesis"/>
    <property type="evidence" value="ECO:0007669"/>
    <property type="project" value="InterPro"/>
</dbReference>
<reference evidence="14" key="2">
    <citation type="journal article" date="2014" name="ISME J.">
        <title>Microbial stratification in low pH oxic and suboxic macroscopic growths along an acid mine drainage.</title>
        <authorList>
            <person name="Mendez-Garcia C."/>
            <person name="Mesa V."/>
            <person name="Sprenger R.R."/>
            <person name="Richter M."/>
            <person name="Diez M.S."/>
            <person name="Solano J."/>
            <person name="Bargiela R."/>
            <person name="Golyshina O.V."/>
            <person name="Manteca A."/>
            <person name="Ramos J.L."/>
            <person name="Gallego J.R."/>
            <person name="Llorente I."/>
            <person name="Martins Dos Santos V.A."/>
            <person name="Jensen O.N."/>
            <person name="Pelaez A.I."/>
            <person name="Sanchez J."/>
            <person name="Ferrer M."/>
        </authorList>
    </citation>
    <scope>NUCLEOTIDE SEQUENCE</scope>
</reference>
<keyword evidence="5" id="KW-1003">Cell membrane</keyword>
<evidence type="ECO:0000256" key="2">
    <source>
        <dbReference type="ARBA" id="ARBA00004308"/>
    </source>
</evidence>
<sequence>MLAFAALVWFTMKFVWPMILGPMQERERRIAQGLAAADKGAEELKQARAGAEAILREARERAGVILDQAQHSANEVIEQARVAATQEGQRLVAAAKQQIELEAARAREQLRQQVGEIAVAAAAKLLEREIDPRA</sequence>
<comment type="similarity">
    <text evidence="3">Belongs to the ATPase B chain family.</text>
</comment>
<dbReference type="HAMAP" id="MF_01398">
    <property type="entry name" value="ATP_synth_b_bprime"/>
    <property type="match status" value="1"/>
</dbReference>
<name>T1AXA4_9ZZZZ</name>
<dbReference type="EC" id="3.6.3.14" evidence="14"/>
<dbReference type="AlphaFoldDB" id="T1AXA4"/>
<keyword evidence="10" id="KW-0406">Ion transport</keyword>
<dbReference type="EMBL" id="AUZX01006770">
    <property type="protein sequence ID" value="EQD62082.1"/>
    <property type="molecule type" value="Genomic_DNA"/>
</dbReference>
<keyword evidence="8" id="KW-0375">Hydrogen ion transport</keyword>
<comment type="function">
    <text evidence="13">F(1)F(0) ATP synthase produces ATP from ADP in the presence of a proton or sodium gradient. F-type ATPases consist of two structural domains, F(1) containing the extramembraneous catalytic core and F(0) containing the membrane proton channel, linked together by a central stalk and a peripheral stalk. During catalysis, ATP synthesis in the catalytic domain of F(1) is coupled via a rotary mechanism of the central stalk subunits to proton translocation.</text>
</comment>
<evidence type="ECO:0000256" key="9">
    <source>
        <dbReference type="ARBA" id="ARBA00022989"/>
    </source>
</evidence>
<keyword evidence="6" id="KW-0138">CF(0)</keyword>
<evidence type="ECO:0000256" key="10">
    <source>
        <dbReference type="ARBA" id="ARBA00023065"/>
    </source>
</evidence>
<evidence type="ECO:0000256" key="3">
    <source>
        <dbReference type="ARBA" id="ARBA00005513"/>
    </source>
</evidence>
<gene>
    <name evidence="14" type="ORF">B1A_09490</name>
</gene>
<evidence type="ECO:0000256" key="11">
    <source>
        <dbReference type="ARBA" id="ARBA00023136"/>
    </source>
</evidence>
<keyword evidence="11" id="KW-0472">Membrane</keyword>
<dbReference type="NCBIfam" id="TIGR01144">
    <property type="entry name" value="ATP_synt_b"/>
    <property type="match status" value="1"/>
</dbReference>
<evidence type="ECO:0000256" key="8">
    <source>
        <dbReference type="ARBA" id="ARBA00022781"/>
    </source>
</evidence>
<keyword evidence="7" id="KW-0812">Transmembrane</keyword>
<reference evidence="14" key="1">
    <citation type="submission" date="2013-08" db="EMBL/GenBank/DDBJ databases">
        <authorList>
            <person name="Mendez C."/>
            <person name="Richter M."/>
            <person name="Ferrer M."/>
            <person name="Sanchez J."/>
        </authorList>
    </citation>
    <scope>NUCLEOTIDE SEQUENCE</scope>
</reference>
<keyword evidence="12" id="KW-0066">ATP synthesis</keyword>
<comment type="subcellular location">
    <subcellularLocation>
        <location evidence="2">Endomembrane system</location>
    </subcellularLocation>
    <subcellularLocation>
        <location evidence="1">Membrane</location>
        <topology evidence="1">Single-pass membrane protein</topology>
    </subcellularLocation>
</comment>
<dbReference type="NCBIfam" id="NF004411">
    <property type="entry name" value="PRK05759.1-2"/>
    <property type="match status" value="1"/>
</dbReference>
<evidence type="ECO:0000256" key="6">
    <source>
        <dbReference type="ARBA" id="ARBA00022547"/>
    </source>
</evidence>
<keyword evidence="14" id="KW-0378">Hydrolase</keyword>
<dbReference type="InterPro" id="IPR002146">
    <property type="entry name" value="ATP_synth_b/b'su_bac/chlpt"/>
</dbReference>
<dbReference type="GO" id="GO:0045259">
    <property type="term" value="C:proton-transporting ATP synthase complex"/>
    <property type="evidence" value="ECO:0007669"/>
    <property type="project" value="UniProtKB-KW"/>
</dbReference>
<protein>
    <submittedName>
        <fullName evidence="14">ATPase, F0 complex, subunit B, bacterial</fullName>
        <ecNumber evidence="14">3.6.3.14</ecNumber>
    </submittedName>
</protein>
<dbReference type="PANTHER" id="PTHR33445:SF1">
    <property type="entry name" value="ATP SYNTHASE SUBUNIT B"/>
    <property type="match status" value="1"/>
</dbReference>
<accession>T1AXA4</accession>
<dbReference type="SUPFAM" id="SSF81573">
    <property type="entry name" value="F1F0 ATP synthase subunit B, membrane domain"/>
    <property type="match status" value="1"/>
</dbReference>
<dbReference type="CDD" id="cd06503">
    <property type="entry name" value="ATP-synt_Fo_b"/>
    <property type="match status" value="1"/>
</dbReference>
<evidence type="ECO:0000256" key="13">
    <source>
        <dbReference type="ARBA" id="ARBA00025198"/>
    </source>
</evidence>
<evidence type="ECO:0000256" key="1">
    <source>
        <dbReference type="ARBA" id="ARBA00004167"/>
    </source>
</evidence>
<evidence type="ECO:0000256" key="7">
    <source>
        <dbReference type="ARBA" id="ARBA00022692"/>
    </source>
</evidence>
<proteinExistence type="inferred from homology"/>
<dbReference type="InterPro" id="IPR005864">
    <property type="entry name" value="ATP_synth_F0_bsu_bac"/>
</dbReference>
<dbReference type="Pfam" id="PF00430">
    <property type="entry name" value="ATP-synt_B"/>
    <property type="match status" value="1"/>
</dbReference>
<dbReference type="GO" id="GO:0016787">
    <property type="term" value="F:hydrolase activity"/>
    <property type="evidence" value="ECO:0007669"/>
    <property type="project" value="UniProtKB-KW"/>
</dbReference>